<dbReference type="CTD" id="36378150"/>
<dbReference type="InterPro" id="IPR000010">
    <property type="entry name" value="Cystatin_dom"/>
</dbReference>
<feature type="domain" description="Cystatin" evidence="2">
    <location>
        <begin position="36"/>
        <end position="103"/>
    </location>
</feature>
<evidence type="ECO:0000313" key="4">
    <source>
        <dbReference type="Proteomes" id="UP000035682"/>
    </source>
</evidence>
<dbReference type="Pfam" id="PF00031">
    <property type="entry name" value="Cystatin"/>
    <property type="match status" value="1"/>
</dbReference>
<evidence type="ECO:0000313" key="3">
    <source>
        <dbReference type="EMBL" id="CEF65786.1"/>
    </source>
</evidence>
<dbReference type="WormBase" id="SRAE_2000046200">
    <property type="protein sequence ID" value="SRP05003"/>
    <property type="gene ID" value="WBGene00260656"/>
</dbReference>
<dbReference type="InterPro" id="IPR046350">
    <property type="entry name" value="Cystatin_sf"/>
</dbReference>
<dbReference type="GO" id="GO:0004869">
    <property type="term" value="F:cysteine-type endopeptidase inhibitor activity"/>
    <property type="evidence" value="ECO:0007669"/>
    <property type="project" value="InterPro"/>
</dbReference>
<dbReference type="AlphaFoldDB" id="A0A090L7M0"/>
<dbReference type="WBParaSite" id="SRAE_2000046200.1">
    <property type="protein sequence ID" value="SRAE_2000046200.1"/>
    <property type="gene ID" value="WBGene00260656"/>
</dbReference>
<evidence type="ECO:0000313" key="6">
    <source>
        <dbReference type="WormBase" id="SRAE_2000046200"/>
    </source>
</evidence>
<keyword evidence="4" id="KW-1185">Reference proteome</keyword>
<keyword evidence="1" id="KW-0732">Signal</keyword>
<feature type="signal peptide" evidence="1">
    <location>
        <begin position="1"/>
        <end position="20"/>
    </location>
</feature>
<sequence>MNNLKLFLLIIATVFLTIEAISLLKKPTTYDWKPMDLHKHKVERLAKYSLNGYNAKHNTNYKLRHVIEANKKKNGEKKYKLKMVGYKNCKDNRVCFNKFECKITEGANKSKLSEECVLVD</sequence>
<reference evidence="5" key="2">
    <citation type="submission" date="2020-12" db="UniProtKB">
        <authorList>
            <consortium name="WormBaseParasite"/>
        </authorList>
    </citation>
    <scope>IDENTIFICATION</scope>
</reference>
<dbReference type="Proteomes" id="UP000035682">
    <property type="component" value="Unplaced"/>
</dbReference>
<dbReference type="Gene3D" id="3.10.450.10">
    <property type="match status" value="1"/>
</dbReference>
<reference evidence="3 4" key="1">
    <citation type="submission" date="2014-09" db="EMBL/GenBank/DDBJ databases">
        <authorList>
            <person name="Martin A.A."/>
        </authorList>
    </citation>
    <scope>NUCLEOTIDE SEQUENCE</scope>
    <source>
        <strain evidence="4">ED321</strain>
        <strain evidence="3">ED321 Heterogonic</strain>
    </source>
</reference>
<evidence type="ECO:0000256" key="1">
    <source>
        <dbReference type="SAM" id="SignalP"/>
    </source>
</evidence>
<gene>
    <name evidence="3 5 6" type="ORF">SRAE_2000046200</name>
</gene>
<organism evidence="3">
    <name type="scientific">Strongyloides ratti</name>
    <name type="common">Parasitic roundworm</name>
    <dbReference type="NCBI Taxonomy" id="34506"/>
    <lineage>
        <taxon>Eukaryota</taxon>
        <taxon>Metazoa</taxon>
        <taxon>Ecdysozoa</taxon>
        <taxon>Nematoda</taxon>
        <taxon>Chromadorea</taxon>
        <taxon>Rhabditida</taxon>
        <taxon>Tylenchina</taxon>
        <taxon>Panagrolaimomorpha</taxon>
        <taxon>Strongyloidoidea</taxon>
        <taxon>Strongyloididae</taxon>
        <taxon>Strongyloides</taxon>
    </lineage>
</organism>
<name>A0A090L7M0_STRRB</name>
<proteinExistence type="predicted"/>
<evidence type="ECO:0000313" key="5">
    <source>
        <dbReference type="WBParaSite" id="SRAE_2000046200.1"/>
    </source>
</evidence>
<dbReference type="SUPFAM" id="SSF54403">
    <property type="entry name" value="Cystatin/monellin"/>
    <property type="match status" value="1"/>
</dbReference>
<dbReference type="EMBL" id="LN609529">
    <property type="protein sequence ID" value="CEF65786.1"/>
    <property type="molecule type" value="Genomic_DNA"/>
</dbReference>
<dbReference type="GeneID" id="36378150"/>
<evidence type="ECO:0000259" key="2">
    <source>
        <dbReference type="Pfam" id="PF00031"/>
    </source>
</evidence>
<accession>A0A090L7M0</accession>
<feature type="chain" id="PRO_5015030546" evidence="1">
    <location>
        <begin position="21"/>
        <end position="120"/>
    </location>
</feature>
<dbReference type="RefSeq" id="XP_024504986.1">
    <property type="nucleotide sequence ID" value="XM_024651294.1"/>
</dbReference>
<protein>
    <submittedName>
        <fullName evidence="3 5">Proteinase inhibitor I25, cystatin domain-containing protein</fullName>
    </submittedName>
</protein>